<comment type="caution">
    <text evidence="2">The sequence shown here is derived from an EMBL/GenBank/DDBJ whole genome shotgun (WGS) entry which is preliminary data.</text>
</comment>
<evidence type="ECO:0000313" key="3">
    <source>
        <dbReference type="Proteomes" id="UP000673447"/>
    </source>
</evidence>
<sequence>AAMETFAKRVRGKSFLWLCLLVGLGSVLLIALTPATYGASWAVIGFSLFAPLFLFQAASGVALDNWWVARIDRNTQPYSYWWRVVFYGLGAAGFAYRIFVPVAA</sequence>
<dbReference type="RefSeq" id="WP_210535825.1">
    <property type="nucleotide sequence ID" value="NZ_JAGKTC010000001.1"/>
</dbReference>
<feature type="transmembrane region" description="Helical" evidence="1">
    <location>
        <begin position="80"/>
        <end position="99"/>
    </location>
</feature>
<keyword evidence="1" id="KW-0472">Membrane</keyword>
<name>A0A940X156_9GAMM</name>
<keyword evidence="1" id="KW-1133">Transmembrane helix</keyword>
<evidence type="ECO:0000313" key="2">
    <source>
        <dbReference type="EMBL" id="MBP3984024.1"/>
    </source>
</evidence>
<reference evidence="2" key="1">
    <citation type="journal article" date="2016" name="Int. J. Syst. Evol. Microbiol.">
        <title>Pseudoxanthomonas helianthi sp. nov., isolated from roots of Jerusalem artichoke (Helianthus tuberosus).</title>
        <authorList>
            <person name="Kittiwongwattana C."/>
            <person name="Thawai C."/>
        </authorList>
    </citation>
    <scope>NUCLEOTIDE SEQUENCE</scope>
    <source>
        <strain evidence="2">110414</strain>
    </source>
</reference>
<reference evidence="2" key="2">
    <citation type="submission" date="2021-03" db="EMBL/GenBank/DDBJ databases">
        <authorList>
            <person name="Cao W."/>
        </authorList>
    </citation>
    <scope>NUCLEOTIDE SEQUENCE</scope>
    <source>
        <strain evidence="2">110414</strain>
    </source>
</reference>
<feature type="non-terminal residue" evidence="2">
    <location>
        <position position="1"/>
    </location>
</feature>
<keyword evidence="3" id="KW-1185">Reference proteome</keyword>
<proteinExistence type="predicted"/>
<organism evidence="2 3">
    <name type="scientific">Pseudoxanthomonas helianthi</name>
    <dbReference type="NCBI Taxonomy" id="1453541"/>
    <lineage>
        <taxon>Bacteria</taxon>
        <taxon>Pseudomonadati</taxon>
        <taxon>Pseudomonadota</taxon>
        <taxon>Gammaproteobacteria</taxon>
        <taxon>Lysobacterales</taxon>
        <taxon>Lysobacteraceae</taxon>
        <taxon>Pseudoxanthomonas</taxon>
    </lineage>
</organism>
<feature type="transmembrane region" description="Helical" evidence="1">
    <location>
        <begin position="15"/>
        <end position="35"/>
    </location>
</feature>
<dbReference type="AlphaFoldDB" id="A0A940X156"/>
<gene>
    <name evidence="2" type="ORF">J5837_06245</name>
</gene>
<protein>
    <submittedName>
        <fullName evidence="2">Uncharacterized protein</fullName>
    </submittedName>
</protein>
<feature type="transmembrane region" description="Helical" evidence="1">
    <location>
        <begin position="41"/>
        <end position="68"/>
    </location>
</feature>
<dbReference type="EMBL" id="JAGKTC010000001">
    <property type="protein sequence ID" value="MBP3984024.1"/>
    <property type="molecule type" value="Genomic_DNA"/>
</dbReference>
<evidence type="ECO:0000256" key="1">
    <source>
        <dbReference type="SAM" id="Phobius"/>
    </source>
</evidence>
<accession>A0A940X156</accession>
<keyword evidence="1" id="KW-0812">Transmembrane</keyword>
<dbReference type="Proteomes" id="UP000673447">
    <property type="component" value="Unassembled WGS sequence"/>
</dbReference>